<evidence type="ECO:0000256" key="12">
    <source>
        <dbReference type="ARBA" id="ARBA00023014"/>
    </source>
</evidence>
<evidence type="ECO:0000256" key="3">
    <source>
        <dbReference type="ARBA" id="ARBA00008207"/>
    </source>
</evidence>
<keyword evidence="9 17" id="KW-0671">Queuosine biosynthesis</keyword>
<feature type="binding site" evidence="17">
    <location>
        <position position="86"/>
    </location>
    <ligand>
        <name>[4Fe-4S] cluster</name>
        <dbReference type="ChEBI" id="CHEBI:49883"/>
    </ligand>
</feature>
<feature type="disulfide bond" description="Redox-active" evidence="17">
    <location>
        <begin position="163"/>
        <end position="165"/>
    </location>
</feature>
<evidence type="ECO:0000256" key="1">
    <source>
        <dbReference type="ARBA" id="ARBA00002268"/>
    </source>
</evidence>
<dbReference type="PANTHER" id="PTHR36701">
    <property type="entry name" value="EPOXYQUEUOSINE REDUCTASE QUEH"/>
    <property type="match status" value="1"/>
</dbReference>
<dbReference type="EMBL" id="DSRP01000431">
    <property type="protein sequence ID" value="HGG92530.1"/>
    <property type="molecule type" value="Genomic_DNA"/>
</dbReference>
<keyword evidence="8 17" id="KW-0479">Metal-binding</keyword>
<dbReference type="AlphaFoldDB" id="A0A7C4EJ09"/>
<dbReference type="GO" id="GO:0046872">
    <property type="term" value="F:metal ion binding"/>
    <property type="evidence" value="ECO:0007669"/>
    <property type="project" value="UniProtKB-KW"/>
</dbReference>
<comment type="function">
    <text evidence="1 17">Catalyzes the conversion of epoxyqueuosine (oQ) to queuosine (Q), which is a hypermodified base found in the wobble positions of tRNA(Asp), tRNA(Asn), tRNA(His) and tRNA(Tyr).</text>
</comment>
<keyword evidence="10 17" id="KW-0560">Oxidoreductase</keyword>
<evidence type="ECO:0000313" key="18">
    <source>
        <dbReference type="EMBL" id="HGG92530.1"/>
    </source>
</evidence>
<organism evidence="18">
    <name type="scientific">Fundidesulfovibrio putealis</name>
    <dbReference type="NCBI Taxonomy" id="270496"/>
    <lineage>
        <taxon>Bacteria</taxon>
        <taxon>Pseudomonadati</taxon>
        <taxon>Thermodesulfobacteriota</taxon>
        <taxon>Desulfovibrionia</taxon>
        <taxon>Desulfovibrionales</taxon>
        <taxon>Desulfovibrionaceae</taxon>
        <taxon>Fundidesulfovibrio</taxon>
    </lineage>
</organism>
<reference evidence="18" key="1">
    <citation type="journal article" date="2020" name="mSystems">
        <title>Genome- and Community-Level Interaction Insights into Carbon Utilization and Element Cycling Functions of Hydrothermarchaeota in Hydrothermal Sediment.</title>
        <authorList>
            <person name="Zhou Z."/>
            <person name="Liu Y."/>
            <person name="Xu W."/>
            <person name="Pan J."/>
            <person name="Luo Z.H."/>
            <person name="Li M."/>
        </authorList>
    </citation>
    <scope>NUCLEOTIDE SEQUENCE [LARGE SCALE GENOMIC DNA]</scope>
    <source>
        <strain evidence="18">SpSt-413</strain>
    </source>
</reference>
<protein>
    <recommendedName>
        <fullName evidence="5 17">Epoxyqueuosine reductase QueH</fullName>
        <ecNumber evidence="4 17">1.17.99.6</ecNumber>
    </recommendedName>
    <alternativeName>
        <fullName evidence="15 17">Queuosine biosynthesis protein QueH</fullName>
    </alternativeName>
</protein>
<dbReference type="GO" id="GO:0052693">
    <property type="term" value="F:epoxyqueuosine reductase activity"/>
    <property type="evidence" value="ECO:0007669"/>
    <property type="project" value="UniProtKB-UniRule"/>
</dbReference>
<proteinExistence type="inferred from homology"/>
<evidence type="ECO:0000256" key="6">
    <source>
        <dbReference type="ARBA" id="ARBA00022485"/>
    </source>
</evidence>
<dbReference type="InterPro" id="IPR003828">
    <property type="entry name" value="QueH"/>
</dbReference>
<evidence type="ECO:0000256" key="10">
    <source>
        <dbReference type="ARBA" id="ARBA00023002"/>
    </source>
</evidence>
<evidence type="ECO:0000256" key="9">
    <source>
        <dbReference type="ARBA" id="ARBA00022785"/>
    </source>
</evidence>
<comment type="similarity">
    <text evidence="3 17">Belongs to the QueH family.</text>
</comment>
<dbReference type="PANTHER" id="PTHR36701:SF1">
    <property type="entry name" value="EPOXYQUEUOSINE REDUCTASE QUEH"/>
    <property type="match status" value="1"/>
</dbReference>
<keyword evidence="6 17" id="KW-0004">4Fe-4S</keyword>
<evidence type="ECO:0000256" key="7">
    <source>
        <dbReference type="ARBA" id="ARBA00022694"/>
    </source>
</evidence>
<dbReference type="UniPathway" id="UPA00392"/>
<evidence type="ECO:0000256" key="14">
    <source>
        <dbReference type="ARBA" id="ARBA00023284"/>
    </source>
</evidence>
<feature type="binding site" evidence="17">
    <location>
        <position position="7"/>
    </location>
    <ligand>
        <name>[4Fe-4S] cluster</name>
        <dbReference type="ChEBI" id="CHEBI:49883"/>
    </ligand>
</feature>
<dbReference type="EC" id="1.17.99.6" evidence="4 17"/>
<accession>A0A7C4EJ09</accession>
<keyword evidence="7 17" id="KW-0819">tRNA processing</keyword>
<comment type="pathway">
    <text evidence="2 17">tRNA modification; tRNA-queuosine biosynthesis.</text>
</comment>
<keyword evidence="14 17" id="KW-0676">Redox-active center</keyword>
<gene>
    <name evidence="17" type="primary">queH</name>
    <name evidence="18" type="ORF">ENR59_06205</name>
</gene>
<keyword evidence="13 17" id="KW-1015">Disulfide bond</keyword>
<evidence type="ECO:0000256" key="2">
    <source>
        <dbReference type="ARBA" id="ARBA00004691"/>
    </source>
</evidence>
<evidence type="ECO:0000256" key="17">
    <source>
        <dbReference type="HAMAP-Rule" id="MF_02089"/>
    </source>
</evidence>
<comment type="caution">
    <text evidence="18">The sequence shown here is derived from an EMBL/GenBank/DDBJ whole genome shotgun (WGS) entry which is preliminary data.</text>
</comment>
<dbReference type="Pfam" id="PF02677">
    <property type="entry name" value="QueH"/>
    <property type="match status" value="1"/>
</dbReference>
<dbReference type="GO" id="GO:0008616">
    <property type="term" value="P:tRNA queuosine(34) biosynthetic process"/>
    <property type="evidence" value="ECO:0007669"/>
    <property type="project" value="UniProtKB-UniRule"/>
</dbReference>
<comment type="catalytic activity">
    <reaction evidence="16 17">
        <text>epoxyqueuosine(34) in tRNA + AH2 = queuosine(34) in tRNA + A + H2O</text>
        <dbReference type="Rhea" id="RHEA:32159"/>
        <dbReference type="Rhea" id="RHEA-COMP:18571"/>
        <dbReference type="Rhea" id="RHEA-COMP:18582"/>
        <dbReference type="ChEBI" id="CHEBI:13193"/>
        <dbReference type="ChEBI" id="CHEBI:15377"/>
        <dbReference type="ChEBI" id="CHEBI:17499"/>
        <dbReference type="ChEBI" id="CHEBI:194431"/>
        <dbReference type="ChEBI" id="CHEBI:194443"/>
        <dbReference type="EC" id="1.17.99.6"/>
    </reaction>
</comment>
<evidence type="ECO:0000256" key="16">
    <source>
        <dbReference type="ARBA" id="ARBA00047415"/>
    </source>
</evidence>
<dbReference type="GO" id="GO:0051539">
    <property type="term" value="F:4 iron, 4 sulfur cluster binding"/>
    <property type="evidence" value="ECO:0007669"/>
    <property type="project" value="UniProtKB-UniRule"/>
</dbReference>
<evidence type="ECO:0000256" key="4">
    <source>
        <dbReference type="ARBA" id="ARBA00012622"/>
    </source>
</evidence>
<feature type="binding site" evidence="17">
    <location>
        <position position="8"/>
    </location>
    <ligand>
        <name>[4Fe-4S] cluster</name>
        <dbReference type="ChEBI" id="CHEBI:49883"/>
    </ligand>
</feature>
<evidence type="ECO:0000256" key="8">
    <source>
        <dbReference type="ARBA" id="ARBA00022723"/>
    </source>
</evidence>
<keyword evidence="11 17" id="KW-0408">Iron</keyword>
<dbReference type="HAMAP" id="MF_02089">
    <property type="entry name" value="QueH"/>
    <property type="match status" value="1"/>
</dbReference>
<evidence type="ECO:0000256" key="15">
    <source>
        <dbReference type="ARBA" id="ARBA00031446"/>
    </source>
</evidence>
<keyword evidence="12 17" id="KW-0411">Iron-sulfur</keyword>
<evidence type="ECO:0000256" key="11">
    <source>
        <dbReference type="ARBA" id="ARBA00023004"/>
    </source>
</evidence>
<sequence>MILVHACCGPCAVTVLQTLLAGGEDVAVFYHNPNIHPLGEYLRRKEALQEVCRRLDAPLECDDAGYDPALFLRLTAFRENARCPLCYRLRLDRAARRAAELGAHAFTTTLLYSRYQDHQAIRDIGEACGAEHGVALHYRDFREGWDEGVRLSKEWGLYRQPYCGCIHSEFDRYRKRLGR</sequence>
<evidence type="ECO:0000256" key="13">
    <source>
        <dbReference type="ARBA" id="ARBA00023157"/>
    </source>
</evidence>
<name>A0A7C4EJ09_9BACT</name>
<feature type="binding site" evidence="17">
    <location>
        <position position="83"/>
    </location>
    <ligand>
        <name>[4Fe-4S] cluster</name>
        <dbReference type="ChEBI" id="CHEBI:49883"/>
    </ligand>
</feature>
<evidence type="ECO:0000256" key="5">
    <source>
        <dbReference type="ARBA" id="ARBA00016895"/>
    </source>
</evidence>